<evidence type="ECO:0000256" key="4">
    <source>
        <dbReference type="ARBA" id="ARBA00022679"/>
    </source>
</evidence>
<evidence type="ECO:0000256" key="1">
    <source>
        <dbReference type="ARBA" id="ARBA00004776"/>
    </source>
</evidence>
<sequence length="291" mass="32422">MTAPRIGVVVLTQGRRPDDLRRAFESLLAQHDVELDVVCVGNGWEPVDLPAGVRPVHLEENLGIPAGRNAGAAHVGGELLFFLDDDAQLAGTYDLAAMAARFALHPHLGLLQARVETTDGSDAPQRWVPRMGSPDPNRSGPVFSVWEGALLARRAAFDAAGGWADPYFYAHEGIELAWRVWDAGYVVWYAGDLRVLHPPVDPRRHSQYLRLNARNRVWLARRNLPVVLRPLYVGTWTAVQLVRGARGRDGEGMRQWWRGFREGFAVDPGGVRTMSWRTVARMSRYGRPPVV</sequence>
<evidence type="ECO:0000256" key="3">
    <source>
        <dbReference type="ARBA" id="ARBA00022676"/>
    </source>
</evidence>
<dbReference type="PANTHER" id="PTHR43179:SF12">
    <property type="entry name" value="GALACTOFURANOSYLTRANSFERASE GLFT2"/>
    <property type="match status" value="1"/>
</dbReference>
<dbReference type="EC" id="2.4.-.-" evidence="6"/>
<proteinExistence type="inferred from homology"/>
<evidence type="ECO:0000313" key="7">
    <source>
        <dbReference type="Proteomes" id="UP001529338"/>
    </source>
</evidence>
<dbReference type="InterPro" id="IPR001173">
    <property type="entry name" value="Glyco_trans_2-like"/>
</dbReference>
<protein>
    <submittedName>
        <fullName evidence="6">Glycosyltransferase</fullName>
        <ecNumber evidence="6">2.4.-.-</ecNumber>
    </submittedName>
</protein>
<keyword evidence="7" id="KW-1185">Reference proteome</keyword>
<comment type="similarity">
    <text evidence="2">Belongs to the glycosyltransferase 2 family.</text>
</comment>
<dbReference type="RefSeq" id="WP_289453575.1">
    <property type="nucleotide sequence ID" value="NZ_JAUCGQ010000001.1"/>
</dbReference>
<dbReference type="Pfam" id="PF00535">
    <property type="entry name" value="Glycos_transf_2"/>
    <property type="match status" value="1"/>
</dbReference>
<dbReference type="PANTHER" id="PTHR43179">
    <property type="entry name" value="RHAMNOSYLTRANSFERASE WBBL"/>
    <property type="match status" value="1"/>
</dbReference>
<keyword evidence="4 6" id="KW-0808">Transferase</keyword>
<dbReference type="SUPFAM" id="SSF53448">
    <property type="entry name" value="Nucleotide-diphospho-sugar transferases"/>
    <property type="match status" value="1"/>
</dbReference>
<evidence type="ECO:0000259" key="5">
    <source>
        <dbReference type="Pfam" id="PF00535"/>
    </source>
</evidence>
<organism evidence="6 7">
    <name type="scientific">Cellulomonas alba</name>
    <dbReference type="NCBI Taxonomy" id="3053467"/>
    <lineage>
        <taxon>Bacteria</taxon>
        <taxon>Bacillati</taxon>
        <taxon>Actinomycetota</taxon>
        <taxon>Actinomycetes</taxon>
        <taxon>Micrococcales</taxon>
        <taxon>Cellulomonadaceae</taxon>
        <taxon>Cellulomonas</taxon>
    </lineage>
</organism>
<reference evidence="6 7" key="1">
    <citation type="submission" date="2023-06" db="EMBL/GenBank/DDBJ databases">
        <title>Cellulomonas sp. MW4 Whole genome sequence.</title>
        <authorList>
            <person name="Park S."/>
        </authorList>
    </citation>
    <scope>NUCLEOTIDE SEQUENCE [LARGE SCALE GENOMIC DNA]</scope>
    <source>
        <strain evidence="6 7">MW4</strain>
    </source>
</reference>
<evidence type="ECO:0000256" key="2">
    <source>
        <dbReference type="ARBA" id="ARBA00006739"/>
    </source>
</evidence>
<name>A0ABT7SCV0_9CELL</name>
<dbReference type="GO" id="GO:0016757">
    <property type="term" value="F:glycosyltransferase activity"/>
    <property type="evidence" value="ECO:0007669"/>
    <property type="project" value="UniProtKB-KW"/>
</dbReference>
<accession>A0ABT7SCV0</accession>
<gene>
    <name evidence="6" type="ORF">QRT04_03680</name>
</gene>
<feature type="domain" description="Glycosyltransferase 2-like" evidence="5">
    <location>
        <begin position="8"/>
        <end position="125"/>
    </location>
</feature>
<dbReference type="EMBL" id="JAUCGQ010000001">
    <property type="protein sequence ID" value="MDM7854021.1"/>
    <property type="molecule type" value="Genomic_DNA"/>
</dbReference>
<comment type="caution">
    <text evidence="6">The sequence shown here is derived from an EMBL/GenBank/DDBJ whole genome shotgun (WGS) entry which is preliminary data.</text>
</comment>
<comment type="pathway">
    <text evidence="1">Cell wall biogenesis; cell wall polysaccharide biosynthesis.</text>
</comment>
<dbReference type="InterPro" id="IPR029044">
    <property type="entry name" value="Nucleotide-diphossugar_trans"/>
</dbReference>
<dbReference type="Proteomes" id="UP001529338">
    <property type="component" value="Unassembled WGS sequence"/>
</dbReference>
<keyword evidence="3 6" id="KW-0328">Glycosyltransferase</keyword>
<evidence type="ECO:0000313" key="6">
    <source>
        <dbReference type="EMBL" id="MDM7854021.1"/>
    </source>
</evidence>
<dbReference type="Gene3D" id="3.90.550.10">
    <property type="entry name" value="Spore Coat Polysaccharide Biosynthesis Protein SpsA, Chain A"/>
    <property type="match status" value="1"/>
</dbReference>